<evidence type="ECO:0000256" key="1">
    <source>
        <dbReference type="ARBA" id="ARBA00004651"/>
    </source>
</evidence>
<feature type="transmembrane region" description="Helical" evidence="7">
    <location>
        <begin position="109"/>
        <end position="130"/>
    </location>
</feature>
<evidence type="ECO:0000259" key="8">
    <source>
        <dbReference type="PROSITE" id="PS50928"/>
    </source>
</evidence>
<comment type="similarity">
    <text evidence="7">Belongs to the binding-protein-dependent transport system permease family.</text>
</comment>
<keyword evidence="5 7" id="KW-1133">Transmembrane helix</keyword>
<evidence type="ECO:0000313" key="10">
    <source>
        <dbReference type="Proteomes" id="UP000002415"/>
    </source>
</evidence>
<dbReference type="InterPro" id="IPR000515">
    <property type="entry name" value="MetI-like"/>
</dbReference>
<feature type="transmembrane region" description="Helical" evidence="7">
    <location>
        <begin position="142"/>
        <end position="161"/>
    </location>
</feature>
<dbReference type="STRING" id="381764.Fnod_0628"/>
<dbReference type="PANTHER" id="PTHR43744:SF8">
    <property type="entry name" value="SN-GLYCEROL-3-PHOSPHATE TRANSPORT SYSTEM PERMEASE PROTEIN UGPE"/>
    <property type="match status" value="1"/>
</dbReference>
<evidence type="ECO:0000313" key="9">
    <source>
        <dbReference type="EMBL" id="ABS60483.1"/>
    </source>
</evidence>
<evidence type="ECO:0000256" key="2">
    <source>
        <dbReference type="ARBA" id="ARBA00022448"/>
    </source>
</evidence>
<dbReference type="OrthoDB" id="42677at2"/>
<dbReference type="HOGENOM" id="CLU_016047_1_2_0"/>
<evidence type="ECO:0000256" key="6">
    <source>
        <dbReference type="ARBA" id="ARBA00023136"/>
    </source>
</evidence>
<keyword evidence="4 7" id="KW-0812">Transmembrane</keyword>
<dbReference type="Pfam" id="PF00528">
    <property type="entry name" value="BPD_transp_1"/>
    <property type="match status" value="1"/>
</dbReference>
<sequence>MSKKRIKILKVTNFYVLSTIIVIIWMTPFIITFLTAFKSMDDIFMNPNVWSPPSKWNFENFKIAWTESKMQRYFFNTFIVASISTLGALFLSSLSAFALSWYEFKLKKFLIIVFVTGMLIPFQMLLIPVYSFSLKTHLYDTLTGVILFHIAFQIGFCTFFLRNFMITIPTSLFEAAKIDGANDFTIYRKIILPLLKPAVAALGILEFTWIWNDYLWSLILLQTDAKKTVTIGLTSLQGQWISSWNIIAAGSIIAAIVPIVVFIIFQKYFIQGLTMGSVKG</sequence>
<dbReference type="PANTHER" id="PTHR43744">
    <property type="entry name" value="ABC TRANSPORTER PERMEASE PROTEIN MG189-RELATED-RELATED"/>
    <property type="match status" value="1"/>
</dbReference>
<keyword evidence="10" id="KW-1185">Reference proteome</keyword>
<dbReference type="RefSeq" id="WP_011993802.1">
    <property type="nucleotide sequence ID" value="NC_009718.1"/>
</dbReference>
<dbReference type="EMBL" id="CP000771">
    <property type="protein sequence ID" value="ABS60483.1"/>
    <property type="molecule type" value="Genomic_DNA"/>
</dbReference>
<evidence type="ECO:0000256" key="7">
    <source>
        <dbReference type="RuleBase" id="RU363032"/>
    </source>
</evidence>
<dbReference type="Proteomes" id="UP000002415">
    <property type="component" value="Chromosome"/>
</dbReference>
<dbReference type="eggNOG" id="COG0395">
    <property type="taxonomic scope" value="Bacteria"/>
</dbReference>
<accession>A7HKQ0</accession>
<feature type="transmembrane region" description="Helical" evidence="7">
    <location>
        <begin position="244"/>
        <end position="265"/>
    </location>
</feature>
<evidence type="ECO:0000256" key="5">
    <source>
        <dbReference type="ARBA" id="ARBA00022989"/>
    </source>
</evidence>
<dbReference type="PROSITE" id="PS50928">
    <property type="entry name" value="ABC_TM1"/>
    <property type="match status" value="1"/>
</dbReference>
<feature type="transmembrane region" description="Helical" evidence="7">
    <location>
        <begin position="190"/>
        <end position="211"/>
    </location>
</feature>
<evidence type="ECO:0000256" key="4">
    <source>
        <dbReference type="ARBA" id="ARBA00022692"/>
    </source>
</evidence>
<keyword evidence="2 7" id="KW-0813">Transport</keyword>
<dbReference type="GO" id="GO:0005886">
    <property type="term" value="C:plasma membrane"/>
    <property type="evidence" value="ECO:0007669"/>
    <property type="project" value="UniProtKB-SubCell"/>
</dbReference>
<organism evidence="9 10">
    <name type="scientific">Fervidobacterium nodosum (strain ATCC 35602 / DSM 5306 / Rt17-B1)</name>
    <dbReference type="NCBI Taxonomy" id="381764"/>
    <lineage>
        <taxon>Bacteria</taxon>
        <taxon>Thermotogati</taxon>
        <taxon>Thermotogota</taxon>
        <taxon>Thermotogae</taxon>
        <taxon>Thermotogales</taxon>
        <taxon>Fervidobacteriaceae</taxon>
        <taxon>Fervidobacterium</taxon>
    </lineage>
</organism>
<comment type="subcellular location">
    <subcellularLocation>
        <location evidence="1 7">Cell membrane</location>
        <topology evidence="1 7">Multi-pass membrane protein</topology>
    </subcellularLocation>
</comment>
<gene>
    <name evidence="9" type="ordered locus">Fnod_0628</name>
</gene>
<name>A7HKQ0_FERNB</name>
<dbReference type="KEGG" id="fno:Fnod_0628"/>
<dbReference type="InterPro" id="IPR035906">
    <property type="entry name" value="MetI-like_sf"/>
</dbReference>
<protein>
    <submittedName>
        <fullName evidence="9">Binding-protein-dependent transport systems inner membrane component</fullName>
    </submittedName>
</protein>
<reference evidence="9 10" key="1">
    <citation type="submission" date="2007-07" db="EMBL/GenBank/DDBJ databases">
        <title>Complete sequence of Fervidobacterium nodosum Rt17-B1.</title>
        <authorList>
            <consortium name="US DOE Joint Genome Institute"/>
            <person name="Copeland A."/>
            <person name="Lucas S."/>
            <person name="Lapidus A."/>
            <person name="Barry K."/>
            <person name="Glavina del Rio T."/>
            <person name="Dalin E."/>
            <person name="Tice H."/>
            <person name="Pitluck S."/>
            <person name="Saunders E."/>
            <person name="Brettin T."/>
            <person name="Bruce D."/>
            <person name="Detter J.C."/>
            <person name="Han C."/>
            <person name="Schmutz J."/>
            <person name="Larimer F."/>
            <person name="Land M."/>
            <person name="Hauser L."/>
            <person name="Kyrpides N."/>
            <person name="Mikhailova N."/>
            <person name="Nelson K."/>
            <person name="Gogarten J.P."/>
            <person name="Noll K."/>
            <person name="Richardson P."/>
        </authorList>
    </citation>
    <scope>NUCLEOTIDE SEQUENCE [LARGE SCALE GENOMIC DNA]</scope>
    <source>
        <strain evidence="10">ATCC 35602 / DSM 5306 / Rt17-B1</strain>
    </source>
</reference>
<dbReference type="Gene3D" id="1.10.3720.10">
    <property type="entry name" value="MetI-like"/>
    <property type="match status" value="1"/>
</dbReference>
<evidence type="ECO:0000256" key="3">
    <source>
        <dbReference type="ARBA" id="ARBA00022475"/>
    </source>
</evidence>
<reference evidence="9 10" key="2">
    <citation type="journal article" date="2009" name="Proc. Natl. Acad. Sci. U.S.A.">
        <title>On the chimeric nature, thermophilic origin, and phylogenetic placement of the Thermotogales.</title>
        <authorList>
            <person name="Zhaxybayeva O."/>
            <person name="Swithers K.S."/>
            <person name="Lapierre P."/>
            <person name="Fournier G.P."/>
            <person name="Bickhart D.M."/>
            <person name="DeBoy R.T."/>
            <person name="Nelson K.E."/>
            <person name="Nesbo C.L."/>
            <person name="Doolittle W.F."/>
            <person name="Gogarten J.P."/>
            <person name="Noll K.M."/>
        </authorList>
    </citation>
    <scope>NUCLEOTIDE SEQUENCE [LARGE SCALE GENOMIC DNA]</scope>
    <source>
        <strain evidence="10">ATCC 35602 / DSM 5306 / Rt17-B1</strain>
    </source>
</reference>
<keyword evidence="6 7" id="KW-0472">Membrane</keyword>
<feature type="transmembrane region" description="Helical" evidence="7">
    <location>
        <begin position="78"/>
        <end position="102"/>
    </location>
</feature>
<keyword evidence="3" id="KW-1003">Cell membrane</keyword>
<feature type="transmembrane region" description="Helical" evidence="7">
    <location>
        <begin position="12"/>
        <end position="37"/>
    </location>
</feature>
<proteinExistence type="inferred from homology"/>
<dbReference type="GO" id="GO:0055085">
    <property type="term" value="P:transmembrane transport"/>
    <property type="evidence" value="ECO:0007669"/>
    <property type="project" value="InterPro"/>
</dbReference>
<dbReference type="AlphaFoldDB" id="A7HKQ0"/>
<dbReference type="CDD" id="cd06261">
    <property type="entry name" value="TM_PBP2"/>
    <property type="match status" value="1"/>
</dbReference>
<dbReference type="SUPFAM" id="SSF161098">
    <property type="entry name" value="MetI-like"/>
    <property type="match status" value="1"/>
</dbReference>
<feature type="domain" description="ABC transmembrane type-1" evidence="8">
    <location>
        <begin position="74"/>
        <end position="265"/>
    </location>
</feature>